<evidence type="ECO:0000313" key="5">
    <source>
        <dbReference type="Proteomes" id="UP000475532"/>
    </source>
</evidence>
<dbReference type="Proteomes" id="UP000475532">
    <property type="component" value="Unassembled WGS sequence"/>
</dbReference>
<evidence type="ECO:0000256" key="1">
    <source>
        <dbReference type="ARBA" id="ARBA00023125"/>
    </source>
</evidence>
<reference evidence="4 5" key="1">
    <citation type="submission" date="2020-01" db="EMBL/GenBank/DDBJ databases">
        <title>Insect and environment-associated Actinomycetes.</title>
        <authorList>
            <person name="Currrie C."/>
            <person name="Chevrette M."/>
            <person name="Carlson C."/>
            <person name="Stubbendieck R."/>
            <person name="Wendt-Pienkowski E."/>
        </authorList>
    </citation>
    <scope>NUCLEOTIDE SEQUENCE [LARGE SCALE GENOMIC DNA]</scope>
    <source>
        <strain evidence="4 5">SID10258</strain>
    </source>
</reference>
<dbReference type="EMBL" id="JAAGLI010001129">
    <property type="protein sequence ID" value="NEA29116.1"/>
    <property type="molecule type" value="Genomic_DNA"/>
</dbReference>
<keyword evidence="1 2" id="KW-0238">DNA-binding</keyword>
<dbReference type="PANTHER" id="PTHR30055">
    <property type="entry name" value="HTH-TYPE TRANSCRIPTIONAL REGULATOR RUTR"/>
    <property type="match status" value="1"/>
</dbReference>
<dbReference type="SUPFAM" id="SSF48498">
    <property type="entry name" value="Tetracyclin repressor-like, C-terminal domain"/>
    <property type="match status" value="1"/>
</dbReference>
<accession>A0A6L9QV95</accession>
<dbReference type="InterPro" id="IPR001647">
    <property type="entry name" value="HTH_TetR"/>
</dbReference>
<dbReference type="SUPFAM" id="SSF46689">
    <property type="entry name" value="Homeodomain-like"/>
    <property type="match status" value="1"/>
</dbReference>
<evidence type="ECO:0000259" key="3">
    <source>
        <dbReference type="PROSITE" id="PS50977"/>
    </source>
</evidence>
<feature type="DNA-binding region" description="H-T-H motif" evidence="2">
    <location>
        <begin position="44"/>
        <end position="63"/>
    </location>
</feature>
<dbReference type="InterPro" id="IPR036271">
    <property type="entry name" value="Tet_transcr_reg_TetR-rel_C_sf"/>
</dbReference>
<name>A0A6L9QV95_9ACTN</name>
<proteinExistence type="predicted"/>
<gene>
    <name evidence="4" type="ORF">G3I70_42440</name>
</gene>
<dbReference type="InterPro" id="IPR050109">
    <property type="entry name" value="HTH-type_TetR-like_transc_reg"/>
</dbReference>
<evidence type="ECO:0000313" key="4">
    <source>
        <dbReference type="EMBL" id="NEA29116.1"/>
    </source>
</evidence>
<evidence type="ECO:0000256" key="2">
    <source>
        <dbReference type="PROSITE-ProRule" id="PRU00335"/>
    </source>
</evidence>
<dbReference type="PANTHER" id="PTHR30055:SF226">
    <property type="entry name" value="HTH-TYPE TRANSCRIPTIONAL REGULATOR PKSA"/>
    <property type="match status" value="1"/>
</dbReference>
<dbReference type="AlphaFoldDB" id="A0A6L9QV95"/>
<dbReference type="PROSITE" id="PS50977">
    <property type="entry name" value="HTH_TETR_2"/>
    <property type="match status" value="1"/>
</dbReference>
<feature type="domain" description="HTH tetR-type" evidence="3">
    <location>
        <begin position="21"/>
        <end position="81"/>
    </location>
</feature>
<dbReference type="Gene3D" id="1.10.357.10">
    <property type="entry name" value="Tetracycline Repressor, domain 2"/>
    <property type="match status" value="1"/>
</dbReference>
<sequence>MVQTRSEGRRYSGVAPAERARRRHEAFLAAALELFGTDGYPPTSVKKLCAEAGLTERYFYASFRDRHDCLAQLYTELTGGLRTATLAAIDRAPGGGLDAVAEAGLTAFIGYLTDDPRRARVVLIEVVGVSDELEERRHAVLREFADLITSVWSAEGAPTEAQRLTAIGLVGAVNHLLVDWLLSGRRTPPETLAAVCSALFSAARERTI</sequence>
<protein>
    <submittedName>
        <fullName evidence="4">TetR/AcrR family transcriptional regulator</fullName>
    </submittedName>
</protein>
<dbReference type="RefSeq" id="WP_163063843.1">
    <property type="nucleotide sequence ID" value="NZ_JAAGLI010001129.1"/>
</dbReference>
<dbReference type="Pfam" id="PF00440">
    <property type="entry name" value="TetR_N"/>
    <property type="match status" value="1"/>
</dbReference>
<dbReference type="GO" id="GO:0000976">
    <property type="term" value="F:transcription cis-regulatory region binding"/>
    <property type="evidence" value="ECO:0007669"/>
    <property type="project" value="TreeGrafter"/>
</dbReference>
<comment type="caution">
    <text evidence="4">The sequence shown here is derived from an EMBL/GenBank/DDBJ whole genome shotgun (WGS) entry which is preliminary data.</text>
</comment>
<dbReference type="InterPro" id="IPR009057">
    <property type="entry name" value="Homeodomain-like_sf"/>
</dbReference>
<dbReference type="GO" id="GO:0003700">
    <property type="term" value="F:DNA-binding transcription factor activity"/>
    <property type="evidence" value="ECO:0007669"/>
    <property type="project" value="TreeGrafter"/>
</dbReference>
<organism evidence="4 5">
    <name type="scientific">Actinomadura bangladeshensis</name>
    <dbReference type="NCBI Taxonomy" id="453573"/>
    <lineage>
        <taxon>Bacteria</taxon>
        <taxon>Bacillati</taxon>
        <taxon>Actinomycetota</taxon>
        <taxon>Actinomycetes</taxon>
        <taxon>Streptosporangiales</taxon>
        <taxon>Thermomonosporaceae</taxon>
        <taxon>Actinomadura</taxon>
    </lineage>
</organism>